<gene>
    <name evidence="3" type="ORF">AWB82_03031</name>
</gene>
<dbReference type="Gene3D" id="3.90.1580.10">
    <property type="entry name" value="paralog of FGE (formylglycine-generating enzyme)"/>
    <property type="match status" value="1"/>
</dbReference>
<evidence type="ECO:0000313" key="4">
    <source>
        <dbReference type="Proteomes" id="UP000054596"/>
    </source>
</evidence>
<protein>
    <submittedName>
        <fullName evidence="3">Serine/threonine kinase</fullName>
    </submittedName>
</protein>
<keyword evidence="3" id="KW-0418">Kinase</keyword>
<dbReference type="AlphaFoldDB" id="A0A158AVA6"/>
<dbReference type="InterPro" id="IPR005532">
    <property type="entry name" value="SUMF_dom"/>
</dbReference>
<dbReference type="InterPro" id="IPR051043">
    <property type="entry name" value="Sulfatase_Mod_Factor_Kinase"/>
</dbReference>
<evidence type="ECO:0000313" key="3">
    <source>
        <dbReference type="EMBL" id="SAK61673.1"/>
    </source>
</evidence>
<keyword evidence="4" id="KW-1185">Reference proteome</keyword>
<dbReference type="EMBL" id="FCOJ02000019">
    <property type="protein sequence ID" value="SAK61673.1"/>
    <property type="molecule type" value="Genomic_DNA"/>
</dbReference>
<dbReference type="PANTHER" id="PTHR23150:SF19">
    <property type="entry name" value="FORMYLGLYCINE-GENERATING ENZYME"/>
    <property type="match status" value="1"/>
</dbReference>
<comment type="caution">
    <text evidence="3">The sequence shown here is derived from an EMBL/GenBank/DDBJ whole genome shotgun (WGS) entry which is preliminary data.</text>
</comment>
<dbReference type="InterPro" id="IPR016187">
    <property type="entry name" value="CTDL_fold"/>
</dbReference>
<proteinExistence type="predicted"/>
<evidence type="ECO:0000256" key="1">
    <source>
        <dbReference type="SAM" id="MobiDB-lite"/>
    </source>
</evidence>
<feature type="domain" description="Sulfatase-modifying factor enzyme-like" evidence="2">
    <location>
        <begin position="47"/>
        <end position="364"/>
    </location>
</feature>
<dbReference type="Pfam" id="PF03781">
    <property type="entry name" value="FGE-sulfatase"/>
    <property type="match status" value="1"/>
</dbReference>
<dbReference type="PANTHER" id="PTHR23150">
    <property type="entry name" value="SULFATASE MODIFYING FACTOR 1, 2"/>
    <property type="match status" value="1"/>
</dbReference>
<dbReference type="InterPro" id="IPR042095">
    <property type="entry name" value="SUMF_sf"/>
</dbReference>
<dbReference type="GO" id="GO:0120147">
    <property type="term" value="F:formylglycine-generating oxidase activity"/>
    <property type="evidence" value="ECO:0007669"/>
    <property type="project" value="TreeGrafter"/>
</dbReference>
<dbReference type="SUPFAM" id="SSF56436">
    <property type="entry name" value="C-type lectin-like"/>
    <property type="match status" value="1"/>
</dbReference>
<organism evidence="3 4">
    <name type="scientific">Caballeronia glebae</name>
    <dbReference type="NCBI Taxonomy" id="1777143"/>
    <lineage>
        <taxon>Bacteria</taxon>
        <taxon>Pseudomonadati</taxon>
        <taxon>Pseudomonadota</taxon>
        <taxon>Betaproteobacteria</taxon>
        <taxon>Burkholderiales</taxon>
        <taxon>Burkholderiaceae</taxon>
        <taxon>Caballeronia</taxon>
    </lineage>
</organism>
<accession>A0A158AVA6</accession>
<reference evidence="3" key="1">
    <citation type="submission" date="2016-01" db="EMBL/GenBank/DDBJ databases">
        <authorList>
            <person name="Peeters C."/>
        </authorList>
    </citation>
    <scope>NUCLEOTIDE SEQUENCE [LARGE SCALE GENOMIC DNA]</scope>
    <source>
        <strain evidence="3">LMG 29325</strain>
    </source>
</reference>
<dbReference type="Proteomes" id="UP000054596">
    <property type="component" value="Unassembled WGS sequence"/>
</dbReference>
<name>A0A158AVA6_9BURK</name>
<feature type="region of interest" description="Disordered" evidence="1">
    <location>
        <begin position="295"/>
        <end position="329"/>
    </location>
</feature>
<dbReference type="STRING" id="1777143.AWB82_03031"/>
<sequence>MNTIASRRKYLLGGASAAALIATAGFWLQGKQRRPEVLVGDGTSGPRDMAWIPPGTFLMGSTSRRAQPNEGPAHPVTLRGFWMRQYDVTNAEFTQFVMATQYKTTAERVPRWEDLAPQLPPGTPRPPTSLLVPGALVFVGTDMPVPLDDFSRWWRFVPGADWRHPLGPDSSIKGKEGHPVVQVSYEDALAYARWAGGQLPTEAQWEYAARGGVEQADFVWGDESPLEGKLRANVWRDDVTRFPVVPPGSEKIAVGTTPVGSFQANGYGLCDMAGNVWQWTRDWYREDAFRIAAASSAGKMSVDPPGPTDSFDPDEPGVPPNAPKRVSRGGSFLCSETYCQSYRTSARRGTDPMNSMSHLGFRIIMTEQDWDRRQHSQRATTDS</sequence>
<keyword evidence="3" id="KW-0808">Transferase</keyword>
<dbReference type="GO" id="GO:0016301">
    <property type="term" value="F:kinase activity"/>
    <property type="evidence" value="ECO:0007669"/>
    <property type="project" value="UniProtKB-KW"/>
</dbReference>
<evidence type="ECO:0000259" key="2">
    <source>
        <dbReference type="Pfam" id="PF03781"/>
    </source>
</evidence>